<keyword evidence="11" id="KW-1185">Reference proteome</keyword>
<keyword evidence="2" id="KW-1003">Cell membrane</keyword>
<evidence type="ECO:0000256" key="1">
    <source>
        <dbReference type="ARBA" id="ARBA00022448"/>
    </source>
</evidence>
<dbReference type="InterPro" id="IPR008995">
    <property type="entry name" value="Mo/tungstate-bd_C_term_dom"/>
</dbReference>
<dbReference type="PANTHER" id="PTHR42781:SF5">
    <property type="entry name" value="PUTRESCINE TRANSPORT ATP-BINDING PROTEIN POTG"/>
    <property type="match status" value="1"/>
</dbReference>
<reference evidence="10 11" key="1">
    <citation type="submission" date="2024-06" db="EMBL/GenBank/DDBJ databases">
        <title>The Natural Products Discovery Center: Release of the First 8490 Sequenced Strains for Exploring Actinobacteria Biosynthetic Diversity.</title>
        <authorList>
            <person name="Kalkreuter E."/>
            <person name="Kautsar S.A."/>
            <person name="Yang D."/>
            <person name="Bader C.D."/>
            <person name="Teijaro C.N."/>
            <person name="Fluegel L."/>
            <person name="Davis C.M."/>
            <person name="Simpson J.R."/>
            <person name="Lauterbach L."/>
            <person name="Steele A.D."/>
            <person name="Gui C."/>
            <person name="Meng S."/>
            <person name="Li G."/>
            <person name="Viehrig K."/>
            <person name="Ye F."/>
            <person name="Su P."/>
            <person name="Kiefer A.F."/>
            <person name="Nichols A."/>
            <person name="Cepeda A.J."/>
            <person name="Yan W."/>
            <person name="Fan B."/>
            <person name="Jiang Y."/>
            <person name="Adhikari A."/>
            <person name="Zheng C.-J."/>
            <person name="Schuster L."/>
            <person name="Cowan T.M."/>
            <person name="Smanski M.J."/>
            <person name="Chevrette M.G."/>
            <person name="De Carvalho L.P.S."/>
            <person name="Shen B."/>
        </authorList>
    </citation>
    <scope>NUCLEOTIDE SEQUENCE [LARGE SCALE GENOMIC DNA]</scope>
    <source>
        <strain evidence="10 11">NPDC052347</strain>
    </source>
</reference>
<dbReference type="InterPro" id="IPR017871">
    <property type="entry name" value="ABC_transporter-like_CS"/>
</dbReference>
<evidence type="ECO:0000256" key="6">
    <source>
        <dbReference type="ARBA" id="ARBA00022967"/>
    </source>
</evidence>
<evidence type="ECO:0000256" key="4">
    <source>
        <dbReference type="ARBA" id="ARBA00022741"/>
    </source>
</evidence>
<evidence type="ECO:0000256" key="7">
    <source>
        <dbReference type="ARBA" id="ARBA00023136"/>
    </source>
</evidence>
<dbReference type="PANTHER" id="PTHR42781">
    <property type="entry name" value="SPERMIDINE/PUTRESCINE IMPORT ATP-BINDING PROTEIN POTA"/>
    <property type="match status" value="1"/>
</dbReference>
<evidence type="ECO:0000256" key="5">
    <source>
        <dbReference type="ARBA" id="ARBA00022840"/>
    </source>
</evidence>
<accession>A0ABV3K2W0</accession>
<evidence type="ECO:0000256" key="3">
    <source>
        <dbReference type="ARBA" id="ARBA00022519"/>
    </source>
</evidence>
<dbReference type="Pfam" id="PF00005">
    <property type="entry name" value="ABC_tran"/>
    <property type="match status" value="1"/>
</dbReference>
<evidence type="ECO:0000313" key="10">
    <source>
        <dbReference type="EMBL" id="MEV5509492.1"/>
    </source>
</evidence>
<evidence type="ECO:0000256" key="8">
    <source>
        <dbReference type="SAM" id="MobiDB-lite"/>
    </source>
</evidence>
<gene>
    <name evidence="10" type="ORF">AB0L16_24165</name>
</gene>
<organism evidence="10 11">
    <name type="scientific">Streptomyces orinoci</name>
    <name type="common">Streptoverticillium orinoci</name>
    <dbReference type="NCBI Taxonomy" id="67339"/>
    <lineage>
        <taxon>Bacteria</taxon>
        <taxon>Bacillati</taxon>
        <taxon>Actinomycetota</taxon>
        <taxon>Actinomycetes</taxon>
        <taxon>Kitasatosporales</taxon>
        <taxon>Streptomycetaceae</taxon>
        <taxon>Streptomyces</taxon>
    </lineage>
</organism>
<proteinExistence type="predicted"/>
<keyword evidence="5 10" id="KW-0067">ATP-binding</keyword>
<dbReference type="EMBL" id="JBFAUK010000021">
    <property type="protein sequence ID" value="MEV5509492.1"/>
    <property type="molecule type" value="Genomic_DNA"/>
</dbReference>
<evidence type="ECO:0000259" key="9">
    <source>
        <dbReference type="PROSITE" id="PS50893"/>
    </source>
</evidence>
<dbReference type="InterPro" id="IPR027417">
    <property type="entry name" value="P-loop_NTPase"/>
</dbReference>
<keyword evidence="3" id="KW-0997">Cell inner membrane</keyword>
<dbReference type="InterPro" id="IPR003439">
    <property type="entry name" value="ABC_transporter-like_ATP-bd"/>
</dbReference>
<protein>
    <submittedName>
        <fullName evidence="10">ABC transporter ATP-binding protein</fullName>
    </submittedName>
</protein>
<dbReference type="SUPFAM" id="SSF52540">
    <property type="entry name" value="P-loop containing nucleoside triphosphate hydrolases"/>
    <property type="match status" value="1"/>
</dbReference>
<dbReference type="SUPFAM" id="SSF50331">
    <property type="entry name" value="MOP-like"/>
    <property type="match status" value="1"/>
</dbReference>
<sequence>MSGLSVKGLRAAHGRNEILAGVDLTVEDGALACVLGPSGCGKSTLLRVIAGFHPAMAGEVALGERPLDDGRRRLPAQHRRVGYVPQDGALFPHLTVAGNIGFGVPRARRRAKVAELLALVGLDGLQDRHPHQLSGGQQQRVALARALAAEPELLLLDEPFAALDAALRTELRAEIAATLRRAGTTAVLVTHDQEEALSFADTIAVMRNGRIAQQGTPQRLYHEPDDTAVARFLGEANLIPAAITADKALTVLGPLPLTAPAEANGHGLVMLRPHQLRLSAEPGPGAIHATITDNRFRGHDHRLELRPTVPDGLPATLIAYTGTPWNATEAWVGAQGAAHPVSEPPGSAPRRPAHEPAGQAQPSRTPVPRAVNGS</sequence>
<dbReference type="RefSeq" id="WP_109283386.1">
    <property type="nucleotide sequence ID" value="NZ_JBFAUK010000021.1"/>
</dbReference>
<dbReference type="SMART" id="SM00382">
    <property type="entry name" value="AAA"/>
    <property type="match status" value="1"/>
</dbReference>
<name>A0ABV3K2W0_STRON</name>
<dbReference type="PROSITE" id="PS50893">
    <property type="entry name" value="ABC_TRANSPORTER_2"/>
    <property type="match status" value="1"/>
</dbReference>
<keyword evidence="4" id="KW-0547">Nucleotide-binding</keyword>
<dbReference type="Proteomes" id="UP001552594">
    <property type="component" value="Unassembled WGS sequence"/>
</dbReference>
<keyword evidence="6" id="KW-1278">Translocase</keyword>
<keyword evidence="1" id="KW-0813">Transport</keyword>
<evidence type="ECO:0000313" key="11">
    <source>
        <dbReference type="Proteomes" id="UP001552594"/>
    </source>
</evidence>
<feature type="domain" description="ABC transporter" evidence="9">
    <location>
        <begin position="4"/>
        <end position="233"/>
    </location>
</feature>
<evidence type="ECO:0000256" key="2">
    <source>
        <dbReference type="ARBA" id="ARBA00022475"/>
    </source>
</evidence>
<dbReference type="InterPro" id="IPR003593">
    <property type="entry name" value="AAA+_ATPase"/>
</dbReference>
<dbReference type="PROSITE" id="PS00211">
    <property type="entry name" value="ABC_TRANSPORTER_1"/>
    <property type="match status" value="1"/>
</dbReference>
<keyword evidence="7" id="KW-0472">Membrane</keyword>
<dbReference type="Gene3D" id="3.40.50.300">
    <property type="entry name" value="P-loop containing nucleotide triphosphate hydrolases"/>
    <property type="match status" value="1"/>
</dbReference>
<dbReference type="GO" id="GO:0005524">
    <property type="term" value="F:ATP binding"/>
    <property type="evidence" value="ECO:0007669"/>
    <property type="project" value="UniProtKB-KW"/>
</dbReference>
<feature type="region of interest" description="Disordered" evidence="8">
    <location>
        <begin position="334"/>
        <end position="374"/>
    </location>
</feature>
<comment type="caution">
    <text evidence="10">The sequence shown here is derived from an EMBL/GenBank/DDBJ whole genome shotgun (WGS) entry which is preliminary data.</text>
</comment>
<dbReference type="InterPro" id="IPR050093">
    <property type="entry name" value="ABC_SmlMolc_Importer"/>
</dbReference>